<evidence type="ECO:0000313" key="4">
    <source>
        <dbReference type="Proteomes" id="UP000191612"/>
    </source>
</evidence>
<feature type="region of interest" description="Disordered" evidence="1">
    <location>
        <begin position="32"/>
        <end position="141"/>
    </location>
</feature>
<evidence type="ECO:0000256" key="2">
    <source>
        <dbReference type="SAM" id="Phobius"/>
    </source>
</evidence>
<feature type="compositionally biased region" description="Basic and acidic residues" evidence="1">
    <location>
        <begin position="94"/>
        <end position="107"/>
    </location>
</feature>
<keyword evidence="4" id="KW-1185">Reference proteome</keyword>
<keyword evidence="2" id="KW-0812">Transmembrane</keyword>
<organism evidence="3 4">
    <name type="scientific">Penicillium solitum</name>
    <dbReference type="NCBI Taxonomy" id="60172"/>
    <lineage>
        <taxon>Eukaryota</taxon>
        <taxon>Fungi</taxon>
        <taxon>Dikarya</taxon>
        <taxon>Ascomycota</taxon>
        <taxon>Pezizomycotina</taxon>
        <taxon>Eurotiomycetes</taxon>
        <taxon>Eurotiomycetidae</taxon>
        <taxon>Eurotiales</taxon>
        <taxon>Aspergillaceae</taxon>
        <taxon>Penicillium</taxon>
    </lineage>
</organism>
<evidence type="ECO:0000313" key="3">
    <source>
        <dbReference type="EMBL" id="OQE03142.1"/>
    </source>
</evidence>
<accession>A0A1V6RMX3</accession>
<protein>
    <submittedName>
        <fullName evidence="3">Uncharacterized protein</fullName>
    </submittedName>
</protein>
<dbReference type="EMBL" id="MDYO01000001">
    <property type="protein sequence ID" value="OQE03142.1"/>
    <property type="molecule type" value="Genomic_DNA"/>
</dbReference>
<gene>
    <name evidence="3" type="ORF">PENSOL_c001G00404</name>
</gene>
<keyword evidence="2" id="KW-0472">Membrane</keyword>
<reference evidence="4" key="1">
    <citation type="journal article" date="2017" name="Nat. Microbiol.">
        <title>Global analysis of biosynthetic gene clusters reveals vast potential of secondary metabolite production in Penicillium species.</title>
        <authorList>
            <person name="Nielsen J.C."/>
            <person name="Grijseels S."/>
            <person name="Prigent S."/>
            <person name="Ji B."/>
            <person name="Dainat J."/>
            <person name="Nielsen K.F."/>
            <person name="Frisvad J.C."/>
            <person name="Workman M."/>
            <person name="Nielsen J."/>
        </authorList>
    </citation>
    <scope>NUCLEOTIDE SEQUENCE [LARGE SCALE GENOMIC DNA]</scope>
    <source>
        <strain evidence="4">IBT 29525</strain>
    </source>
</reference>
<feature type="transmembrane region" description="Helical" evidence="2">
    <location>
        <begin position="167"/>
        <end position="193"/>
    </location>
</feature>
<dbReference type="Proteomes" id="UP000191612">
    <property type="component" value="Unassembled WGS sequence"/>
</dbReference>
<comment type="caution">
    <text evidence="3">The sequence shown here is derived from an EMBL/GenBank/DDBJ whole genome shotgun (WGS) entry which is preliminary data.</text>
</comment>
<evidence type="ECO:0000256" key="1">
    <source>
        <dbReference type="SAM" id="MobiDB-lite"/>
    </source>
</evidence>
<proteinExistence type="predicted"/>
<keyword evidence="2" id="KW-1133">Transmembrane helix</keyword>
<name>A0A1V6RMX3_9EURO</name>
<sequence>MQAAREARARQIRAELLNDNLDIQIERQLATEFGPTRGRDAQYTSFPHTRGSAHGGRGSFNTCGRGDARGDRGRGAGRGAVHGAEANLPHHGARVREVEEAPVREQENPNAAQQGEEAPIGEEEEYHDAAQEGEYAEEELVEDEPVVATQIHHTPRSSPDTATDKTYHLSGGAITGIVVVSFAAVAIVLLIILRRRVVGCCGRDKTPVVDIEHASSPPTYMPPQTQPVLQNGDFVWQASEMSSEQNAIHEIGSMDAKSKGNGRVIHELN</sequence>
<dbReference type="AlphaFoldDB" id="A0A1V6RMX3"/>